<protein>
    <recommendedName>
        <fullName evidence="1">Carboxylesterase type B domain-containing protein</fullName>
    </recommendedName>
</protein>
<dbReference type="SUPFAM" id="SSF53474">
    <property type="entry name" value="alpha/beta-Hydrolases"/>
    <property type="match status" value="1"/>
</dbReference>
<dbReference type="STRING" id="665912.M2QVJ3"/>
<proteinExistence type="predicted"/>
<feature type="domain" description="Carboxylesterase type B" evidence="1">
    <location>
        <begin position="46"/>
        <end position="153"/>
    </location>
</feature>
<dbReference type="EMBL" id="KB445654">
    <property type="protein sequence ID" value="EMD59109.1"/>
    <property type="molecule type" value="Genomic_DNA"/>
</dbReference>
<dbReference type="Pfam" id="PF00135">
    <property type="entry name" value="COesterase"/>
    <property type="match status" value="1"/>
</dbReference>
<dbReference type="GeneID" id="19133026"/>
<dbReference type="OrthoDB" id="408631at2759"/>
<dbReference type="InterPro" id="IPR002018">
    <property type="entry name" value="CarbesteraseB"/>
</dbReference>
<dbReference type="PANTHER" id="PTHR11559">
    <property type="entry name" value="CARBOXYLESTERASE"/>
    <property type="match status" value="1"/>
</dbReference>
<name>M2QVJ3_COCSN</name>
<dbReference type="InterPro" id="IPR050309">
    <property type="entry name" value="Type-B_Carboxylest/Lipase"/>
</dbReference>
<accession>M2QVJ3</accession>
<gene>
    <name evidence="2" type="ORF">COCSADRAFT_176333</name>
</gene>
<dbReference type="Gene3D" id="3.40.50.1820">
    <property type="entry name" value="alpha/beta hydrolase"/>
    <property type="match status" value="1"/>
</dbReference>
<evidence type="ECO:0000259" key="1">
    <source>
        <dbReference type="Pfam" id="PF00135"/>
    </source>
</evidence>
<dbReference type="AlphaFoldDB" id="M2QVJ3"/>
<dbReference type="RefSeq" id="XP_007705527.1">
    <property type="nucleotide sequence ID" value="XM_007707337.1"/>
</dbReference>
<dbReference type="Proteomes" id="UP000016934">
    <property type="component" value="Unassembled WGS sequence"/>
</dbReference>
<keyword evidence="3" id="KW-1185">Reference proteome</keyword>
<reference evidence="3" key="2">
    <citation type="journal article" date="2013" name="PLoS Genet.">
        <title>Comparative genome structure, secondary metabolite, and effector coding capacity across Cochliobolus pathogens.</title>
        <authorList>
            <person name="Condon B.J."/>
            <person name="Leng Y."/>
            <person name="Wu D."/>
            <person name="Bushley K.E."/>
            <person name="Ohm R.A."/>
            <person name="Otillar R."/>
            <person name="Martin J."/>
            <person name="Schackwitz W."/>
            <person name="Grimwood J."/>
            <person name="MohdZainudin N."/>
            <person name="Xue C."/>
            <person name="Wang R."/>
            <person name="Manning V.A."/>
            <person name="Dhillon B."/>
            <person name="Tu Z.J."/>
            <person name="Steffenson B.J."/>
            <person name="Salamov A."/>
            <person name="Sun H."/>
            <person name="Lowry S."/>
            <person name="LaButti K."/>
            <person name="Han J."/>
            <person name="Copeland A."/>
            <person name="Lindquist E."/>
            <person name="Barry K."/>
            <person name="Schmutz J."/>
            <person name="Baker S.E."/>
            <person name="Ciuffetti L.M."/>
            <person name="Grigoriev I.V."/>
            <person name="Zhong S."/>
            <person name="Turgeon B.G."/>
        </authorList>
    </citation>
    <scope>NUCLEOTIDE SEQUENCE [LARGE SCALE GENOMIC DNA]</scope>
    <source>
        <strain evidence="3">ND90Pr / ATCC 201652</strain>
    </source>
</reference>
<reference evidence="2 3" key="1">
    <citation type="journal article" date="2012" name="PLoS Pathog.">
        <title>Diverse lifestyles and strategies of plant pathogenesis encoded in the genomes of eighteen Dothideomycetes fungi.</title>
        <authorList>
            <person name="Ohm R.A."/>
            <person name="Feau N."/>
            <person name="Henrissat B."/>
            <person name="Schoch C.L."/>
            <person name="Horwitz B.A."/>
            <person name="Barry K.W."/>
            <person name="Condon B.J."/>
            <person name="Copeland A.C."/>
            <person name="Dhillon B."/>
            <person name="Glaser F."/>
            <person name="Hesse C.N."/>
            <person name="Kosti I."/>
            <person name="LaButti K."/>
            <person name="Lindquist E.A."/>
            <person name="Lucas S."/>
            <person name="Salamov A.A."/>
            <person name="Bradshaw R.E."/>
            <person name="Ciuffetti L."/>
            <person name="Hamelin R.C."/>
            <person name="Kema G.H.J."/>
            <person name="Lawrence C."/>
            <person name="Scott J.A."/>
            <person name="Spatafora J.W."/>
            <person name="Turgeon B.G."/>
            <person name="de Wit P.J.G.M."/>
            <person name="Zhong S."/>
            <person name="Goodwin S.B."/>
            <person name="Grigoriev I.V."/>
        </authorList>
    </citation>
    <scope>NUCLEOTIDE SEQUENCE [LARGE SCALE GENOMIC DNA]</scope>
    <source>
        <strain evidence="3">ND90Pr / ATCC 201652</strain>
    </source>
</reference>
<dbReference type="KEGG" id="bsc:COCSADRAFT_176333"/>
<dbReference type="OMA" id="SPAYFPY"/>
<evidence type="ECO:0000313" key="2">
    <source>
        <dbReference type="EMBL" id="EMD59109.1"/>
    </source>
</evidence>
<dbReference type="InterPro" id="IPR029058">
    <property type="entry name" value="AB_hydrolase_fold"/>
</dbReference>
<sequence length="467" mass="51245">MFDSWKNQGDDWLPRHGLGLFLATSSLPTVDLSYQVYRASGFNESSDFYNFSNIRYRAPPIKELIVKLPQLPAKSRSSINSDDMSQQALGLSISNVTYPTPGANASTPQESEGCLFLDVFVHWHILNRAGKGRGAPVLVWIHGVGYVIGHNNNPAGFLAVGNSTHGNVLYGGVFNLGFYKPRLVLEWVQKNIHHFGGDKNRITAYSGKDSAPFQQAVIQSPGWRPVTSIVTQEDIYQKFLSFTNTTSLAKLRVLPSKELIRANAQQIAYDSTYGSFMYGPVNVRVMVGHNANEGALFTPFTLSSTAALEDLLRGLFENIPQSSIDYILDGLYPPVLDGSKGYTNNVQHGSPIIAESGFTYNTCHLSKAYGNNTYSYLFAVPPAIHTQDVAYTYYDGGATSGDPMGITNTIIAITLKEFTTSFAEMSIPVATSVEHFKTYSVDANVLELNVNGIKEVRDNNANAQCDL</sequence>
<dbReference type="eggNOG" id="KOG1516">
    <property type="taxonomic scope" value="Eukaryota"/>
</dbReference>
<organism evidence="2 3">
    <name type="scientific">Cochliobolus sativus (strain ND90Pr / ATCC 201652)</name>
    <name type="common">Common root rot and spot blotch fungus</name>
    <name type="synonym">Bipolaris sorokiniana</name>
    <dbReference type="NCBI Taxonomy" id="665912"/>
    <lineage>
        <taxon>Eukaryota</taxon>
        <taxon>Fungi</taxon>
        <taxon>Dikarya</taxon>
        <taxon>Ascomycota</taxon>
        <taxon>Pezizomycotina</taxon>
        <taxon>Dothideomycetes</taxon>
        <taxon>Pleosporomycetidae</taxon>
        <taxon>Pleosporales</taxon>
        <taxon>Pleosporineae</taxon>
        <taxon>Pleosporaceae</taxon>
        <taxon>Bipolaris</taxon>
    </lineage>
</organism>
<evidence type="ECO:0000313" key="3">
    <source>
        <dbReference type="Proteomes" id="UP000016934"/>
    </source>
</evidence>
<dbReference type="HOGENOM" id="CLU_006586_10_5_1"/>